<dbReference type="OrthoDB" id="27237at2759"/>
<feature type="compositionally biased region" description="Acidic residues" evidence="1">
    <location>
        <begin position="580"/>
        <end position="597"/>
    </location>
</feature>
<dbReference type="AlphaFoldDB" id="A0A0U5G5U1"/>
<feature type="region of interest" description="Disordered" evidence="1">
    <location>
        <begin position="464"/>
        <end position="597"/>
    </location>
</feature>
<keyword evidence="3" id="KW-1185">Reference proteome</keyword>
<reference evidence="3" key="1">
    <citation type="journal article" date="2016" name="Genome Announc.">
        <title>Draft genome sequences of fungus Aspergillus calidoustus.</title>
        <authorList>
            <person name="Horn F."/>
            <person name="Linde J."/>
            <person name="Mattern D.J."/>
            <person name="Walther G."/>
            <person name="Guthke R."/>
            <person name="Scherlach K."/>
            <person name="Martin K."/>
            <person name="Brakhage A.A."/>
            <person name="Petzke L."/>
            <person name="Valiante V."/>
        </authorList>
    </citation>
    <scope>NUCLEOTIDE SEQUENCE [LARGE SCALE GENOMIC DNA]</scope>
    <source>
        <strain evidence="3">SF006504</strain>
    </source>
</reference>
<dbReference type="OMA" id="TKDYIWQ"/>
<dbReference type="PANTHER" id="PTHR13060">
    <property type="entry name" value="SGT1 PROTEIN HSGT1 SUPPRESSOR OF GCR2"/>
    <property type="match status" value="1"/>
</dbReference>
<name>A0A0U5G5U1_ASPCI</name>
<evidence type="ECO:0000313" key="2">
    <source>
        <dbReference type="EMBL" id="CEL07458.1"/>
    </source>
</evidence>
<evidence type="ECO:0000256" key="1">
    <source>
        <dbReference type="SAM" id="MobiDB-lite"/>
    </source>
</evidence>
<dbReference type="Pfam" id="PF07093">
    <property type="entry name" value="SGT1"/>
    <property type="match status" value="1"/>
</dbReference>
<feature type="compositionally biased region" description="Basic and acidic residues" evidence="1">
    <location>
        <begin position="417"/>
        <end position="428"/>
    </location>
</feature>
<accession>A0A0U5G5U1</accession>
<feature type="compositionally biased region" description="Polar residues" evidence="1">
    <location>
        <begin position="514"/>
        <end position="523"/>
    </location>
</feature>
<dbReference type="GO" id="GO:0005634">
    <property type="term" value="C:nucleus"/>
    <property type="evidence" value="ECO:0007669"/>
    <property type="project" value="TreeGrafter"/>
</dbReference>
<feature type="region of interest" description="Disordered" evidence="1">
    <location>
        <begin position="615"/>
        <end position="640"/>
    </location>
</feature>
<feature type="compositionally biased region" description="Acidic residues" evidence="1">
    <location>
        <begin position="465"/>
        <end position="499"/>
    </location>
</feature>
<feature type="region of interest" description="Disordered" evidence="1">
    <location>
        <begin position="417"/>
        <end position="436"/>
    </location>
</feature>
<dbReference type="EMBL" id="CDMC01000009">
    <property type="protein sequence ID" value="CEL07458.1"/>
    <property type="molecule type" value="Genomic_DNA"/>
</dbReference>
<dbReference type="PANTHER" id="PTHR13060:SF0">
    <property type="entry name" value="PROTEIN ECDYSONELESS HOMOLOG"/>
    <property type="match status" value="1"/>
</dbReference>
<proteinExistence type="predicted"/>
<dbReference type="STRING" id="454130.A0A0U5G5U1"/>
<organism evidence="2 3">
    <name type="scientific">Aspergillus calidoustus</name>
    <dbReference type="NCBI Taxonomy" id="454130"/>
    <lineage>
        <taxon>Eukaryota</taxon>
        <taxon>Fungi</taxon>
        <taxon>Dikarya</taxon>
        <taxon>Ascomycota</taxon>
        <taxon>Pezizomycotina</taxon>
        <taxon>Eurotiomycetes</taxon>
        <taxon>Eurotiomycetidae</taxon>
        <taxon>Eurotiales</taxon>
        <taxon>Aspergillaceae</taxon>
        <taxon>Aspergillus</taxon>
        <taxon>Aspergillus subgen. Nidulantes</taxon>
    </lineage>
</organism>
<feature type="compositionally biased region" description="Acidic residues" evidence="1">
    <location>
        <begin position="532"/>
        <end position="541"/>
    </location>
</feature>
<dbReference type="Proteomes" id="UP000054771">
    <property type="component" value="Unassembled WGS sequence"/>
</dbReference>
<evidence type="ECO:0000313" key="3">
    <source>
        <dbReference type="Proteomes" id="UP000054771"/>
    </source>
</evidence>
<gene>
    <name evidence="2" type="ORF">ASPCAL10615</name>
</gene>
<protein>
    <submittedName>
        <fullName evidence="2">Putative Regulatory factor Sgt1</fullName>
    </submittedName>
</protein>
<dbReference type="InterPro" id="IPR010770">
    <property type="entry name" value="Ecd"/>
</dbReference>
<sequence>MILFGFASNFWVLQQQGSYTAALFRNSDTMPPMSEEDLEWFKSTFRPIPKPELPDDCIEYSLHYIPSDPAPAVVDEVADTRSRLIEVQKSAAELVKSLLKDYIWQREGFKLEITKANGITSLSGRTNFGDSIEDEWVIVYLLRELTKKHENVWATVTDSDGQFLLVEAAGALPAWLEPDIADNRVWINKGDLVIIKPKNEKNRVTEQISLSESRRIIKEDSKRLMRSAMIEEEAFYRLRNYPKQISENLHSARITLPRKVAFLLHQKPAYISAAVEAFYLRDPIALKPLRGKDAEGLIFKPEDFVTVSTRFTRVGYAQVKSQDFPVPKSWAGSLPDTKNRTVYDRAETGMKVSCGFEMLLTDPQNQDKALVREINIVLEDLETGDESLPTDEEIRTWDQREDDEKWLDISFEDLDTELKGKGKGKGKDPTGGAFGDANAQENLQRIVAQFEKLLNDDSAGFEGADFIDDYGSDSDDHEDDDDELESDGEDKDASFDEEEFSRMMKEMMGMPSKTGFSGPSQASKPLKRVEELDSDSEDDTEQIQQLSREMEAELKGTGVLDLNRPSNVAKGKRAVTQGKEDEEDDTMPALEGEEDDDDNVNINLVKNLLESIQGQSGAAGPAGNMLSMLNLPMPKDDRRR</sequence>